<proteinExistence type="inferred from homology"/>
<dbReference type="Proteomes" id="UP000618382">
    <property type="component" value="Unassembled WGS sequence"/>
</dbReference>
<dbReference type="InterPro" id="IPR014284">
    <property type="entry name" value="RNA_pol_sigma-70_dom"/>
</dbReference>
<protein>
    <submittedName>
        <fullName evidence="10">RNA polymerase sigma-70 factor (Sigma-E family)</fullName>
    </submittedName>
</protein>
<evidence type="ECO:0000259" key="8">
    <source>
        <dbReference type="Pfam" id="PF08281"/>
    </source>
</evidence>
<dbReference type="InterPro" id="IPR039425">
    <property type="entry name" value="RNA_pol_sigma-70-like"/>
</dbReference>
<feature type="region of interest" description="Disordered" evidence="6">
    <location>
        <begin position="1"/>
        <end position="36"/>
    </location>
</feature>
<dbReference type="Gene3D" id="1.10.1740.10">
    <property type="match status" value="1"/>
</dbReference>
<dbReference type="AlphaFoldDB" id="A0A7Y9JYR3"/>
<gene>
    <name evidence="10" type="ORF">BKA21_000934</name>
    <name evidence="9" type="ORF">Col01nite_23390</name>
</gene>
<dbReference type="PANTHER" id="PTHR43133">
    <property type="entry name" value="RNA POLYMERASE ECF-TYPE SIGMA FACTO"/>
    <property type="match status" value="1"/>
</dbReference>
<evidence type="ECO:0000256" key="1">
    <source>
        <dbReference type="ARBA" id="ARBA00010641"/>
    </source>
</evidence>
<dbReference type="Pfam" id="PF08281">
    <property type="entry name" value="Sigma70_r4_2"/>
    <property type="match status" value="1"/>
</dbReference>
<comment type="similarity">
    <text evidence="1">Belongs to the sigma-70 factor family. ECF subfamily.</text>
</comment>
<keyword evidence="4" id="KW-0238">DNA-binding</keyword>
<dbReference type="PANTHER" id="PTHR43133:SF50">
    <property type="entry name" value="ECF RNA POLYMERASE SIGMA FACTOR SIGM"/>
    <property type="match status" value="1"/>
</dbReference>
<evidence type="ECO:0000256" key="4">
    <source>
        <dbReference type="ARBA" id="ARBA00023125"/>
    </source>
</evidence>
<dbReference type="Proteomes" id="UP000577956">
    <property type="component" value="Unassembled WGS sequence"/>
</dbReference>
<accession>A0A7Y9JYR3</accession>
<keyword evidence="2" id="KW-0805">Transcription regulation</keyword>
<organism evidence="10 11">
    <name type="scientific">Cellulomonas oligotrophica</name>
    <dbReference type="NCBI Taxonomy" id="931536"/>
    <lineage>
        <taxon>Bacteria</taxon>
        <taxon>Bacillati</taxon>
        <taxon>Actinomycetota</taxon>
        <taxon>Actinomycetes</taxon>
        <taxon>Micrococcales</taxon>
        <taxon>Cellulomonadaceae</taxon>
        <taxon>Cellulomonas</taxon>
    </lineage>
</organism>
<dbReference type="EMBL" id="JACCBK010000001">
    <property type="protein sequence ID" value="NYD85385.1"/>
    <property type="molecule type" value="Genomic_DNA"/>
</dbReference>
<dbReference type="GO" id="GO:0006352">
    <property type="term" value="P:DNA-templated transcription initiation"/>
    <property type="evidence" value="ECO:0007669"/>
    <property type="project" value="InterPro"/>
</dbReference>
<dbReference type="InterPro" id="IPR036388">
    <property type="entry name" value="WH-like_DNA-bd_sf"/>
</dbReference>
<evidence type="ECO:0000256" key="2">
    <source>
        <dbReference type="ARBA" id="ARBA00023015"/>
    </source>
</evidence>
<reference evidence="9 12" key="2">
    <citation type="submission" date="2021-01" db="EMBL/GenBank/DDBJ databases">
        <title>Whole genome shotgun sequence of Cellulomonas oligotrophica NBRC 109435.</title>
        <authorList>
            <person name="Komaki H."/>
            <person name="Tamura T."/>
        </authorList>
    </citation>
    <scope>NUCLEOTIDE SEQUENCE [LARGE SCALE GENOMIC DNA]</scope>
    <source>
        <strain evidence="9 12">NBRC 109435</strain>
    </source>
</reference>
<dbReference type="Pfam" id="PF04542">
    <property type="entry name" value="Sigma70_r2"/>
    <property type="match status" value="1"/>
</dbReference>
<dbReference type="CDD" id="cd06171">
    <property type="entry name" value="Sigma70_r4"/>
    <property type="match status" value="1"/>
</dbReference>
<dbReference type="RefSeq" id="WP_140460805.1">
    <property type="nucleotide sequence ID" value="NZ_BAABFI010000005.1"/>
</dbReference>
<feature type="domain" description="RNA polymerase sigma factor 70 region 4 type 2" evidence="8">
    <location>
        <begin position="145"/>
        <end position="197"/>
    </location>
</feature>
<feature type="domain" description="RNA polymerase sigma-70 region 2" evidence="7">
    <location>
        <begin position="59"/>
        <end position="120"/>
    </location>
</feature>
<dbReference type="SUPFAM" id="SSF88659">
    <property type="entry name" value="Sigma3 and sigma4 domains of RNA polymerase sigma factors"/>
    <property type="match status" value="1"/>
</dbReference>
<reference evidence="10 11" key="1">
    <citation type="submission" date="2020-07" db="EMBL/GenBank/DDBJ databases">
        <title>Sequencing the genomes of 1000 actinobacteria strains.</title>
        <authorList>
            <person name="Klenk H.-P."/>
        </authorList>
    </citation>
    <scope>NUCLEOTIDE SEQUENCE [LARGE SCALE GENOMIC DNA]</scope>
    <source>
        <strain evidence="10 11">DSM 24482</strain>
    </source>
</reference>
<keyword evidence="12" id="KW-1185">Reference proteome</keyword>
<keyword evidence="3" id="KW-0731">Sigma factor</keyword>
<name>A0A7Y9JYR3_9CELL</name>
<dbReference type="InterPro" id="IPR013325">
    <property type="entry name" value="RNA_pol_sigma_r2"/>
</dbReference>
<evidence type="ECO:0000256" key="6">
    <source>
        <dbReference type="SAM" id="MobiDB-lite"/>
    </source>
</evidence>
<sequence length="217" mass="22927">MTPSTRGDTGAGLVLGPPAPGGPDPDDPGTDDAPEHLGLVVPAGGDRDAEFAAFMAGAAPQLARTAWLLCGDTHQADELVQAALVRTYLAWPRARERDPVAYARRTLANHRVSTWRRRRREVLVGPAGLPETPGGSGADRHADRDQLVRALALLTARQRRVVVLRHLEGLSEREVAADLGVSVGTVKSTASRALARLREVLGDDGDECATGAGTGQR</sequence>
<dbReference type="NCBIfam" id="TIGR02937">
    <property type="entry name" value="sigma70-ECF"/>
    <property type="match status" value="1"/>
</dbReference>
<dbReference type="GO" id="GO:0003677">
    <property type="term" value="F:DNA binding"/>
    <property type="evidence" value="ECO:0007669"/>
    <property type="project" value="UniProtKB-KW"/>
</dbReference>
<evidence type="ECO:0000313" key="11">
    <source>
        <dbReference type="Proteomes" id="UP000577956"/>
    </source>
</evidence>
<evidence type="ECO:0000313" key="10">
    <source>
        <dbReference type="EMBL" id="NYD85385.1"/>
    </source>
</evidence>
<comment type="caution">
    <text evidence="10">The sequence shown here is derived from an EMBL/GenBank/DDBJ whole genome shotgun (WGS) entry which is preliminary data.</text>
</comment>
<dbReference type="InterPro" id="IPR007627">
    <property type="entry name" value="RNA_pol_sigma70_r2"/>
</dbReference>
<dbReference type="InterPro" id="IPR014325">
    <property type="entry name" value="RNA_pol_sigma-E_actinobac"/>
</dbReference>
<dbReference type="Gene3D" id="1.10.10.10">
    <property type="entry name" value="Winged helix-like DNA-binding domain superfamily/Winged helix DNA-binding domain"/>
    <property type="match status" value="1"/>
</dbReference>
<dbReference type="EMBL" id="BONN01000006">
    <property type="protein sequence ID" value="GIG33180.1"/>
    <property type="molecule type" value="Genomic_DNA"/>
</dbReference>
<keyword evidence="5" id="KW-0804">Transcription</keyword>
<dbReference type="SUPFAM" id="SSF88946">
    <property type="entry name" value="Sigma2 domain of RNA polymerase sigma factors"/>
    <property type="match status" value="1"/>
</dbReference>
<dbReference type="InterPro" id="IPR013324">
    <property type="entry name" value="RNA_pol_sigma_r3/r4-like"/>
</dbReference>
<dbReference type="InterPro" id="IPR013249">
    <property type="entry name" value="RNA_pol_sigma70_r4_t2"/>
</dbReference>
<dbReference type="GO" id="GO:0016987">
    <property type="term" value="F:sigma factor activity"/>
    <property type="evidence" value="ECO:0007669"/>
    <property type="project" value="UniProtKB-KW"/>
</dbReference>
<dbReference type="NCBIfam" id="TIGR02983">
    <property type="entry name" value="SigE-fam_strep"/>
    <property type="match status" value="1"/>
</dbReference>
<evidence type="ECO:0000256" key="3">
    <source>
        <dbReference type="ARBA" id="ARBA00023082"/>
    </source>
</evidence>
<evidence type="ECO:0000313" key="9">
    <source>
        <dbReference type="EMBL" id="GIG33180.1"/>
    </source>
</evidence>
<evidence type="ECO:0000259" key="7">
    <source>
        <dbReference type="Pfam" id="PF04542"/>
    </source>
</evidence>
<evidence type="ECO:0000313" key="12">
    <source>
        <dbReference type="Proteomes" id="UP000618382"/>
    </source>
</evidence>
<evidence type="ECO:0000256" key="5">
    <source>
        <dbReference type="ARBA" id="ARBA00023163"/>
    </source>
</evidence>